<dbReference type="InterPro" id="IPR051815">
    <property type="entry name" value="Molybdate_resp_trans_reg"/>
</dbReference>
<keyword evidence="3" id="KW-1185">Reference proteome</keyword>
<evidence type="ECO:0000313" key="2">
    <source>
        <dbReference type="EMBL" id="AFM24511.1"/>
    </source>
</evidence>
<dbReference type="AlphaFoldDB" id="I4C4M0"/>
<dbReference type="SUPFAM" id="SSF46785">
    <property type="entry name" value="Winged helix' DNA-binding domain"/>
    <property type="match status" value="1"/>
</dbReference>
<dbReference type="HOGENOM" id="CLU_125440_2_2_7"/>
<feature type="domain" description="HTH lysR-type" evidence="1">
    <location>
        <begin position="25"/>
        <end position="81"/>
    </location>
</feature>
<proteinExistence type="predicted"/>
<dbReference type="eggNOG" id="COG2005">
    <property type="taxonomic scope" value="Bacteria"/>
</dbReference>
<dbReference type="Pfam" id="PF00126">
    <property type="entry name" value="HTH_1"/>
    <property type="match status" value="1"/>
</dbReference>
<dbReference type="EMBL" id="CP003360">
    <property type="protein sequence ID" value="AFM24511.1"/>
    <property type="molecule type" value="Genomic_DNA"/>
</dbReference>
<dbReference type="STRING" id="706587.Desti_1803"/>
<organism evidence="2 3">
    <name type="scientific">Desulfomonile tiedjei (strain ATCC 49306 / DSM 6799 / DCB-1)</name>
    <dbReference type="NCBI Taxonomy" id="706587"/>
    <lineage>
        <taxon>Bacteria</taxon>
        <taxon>Pseudomonadati</taxon>
        <taxon>Thermodesulfobacteriota</taxon>
        <taxon>Desulfomonilia</taxon>
        <taxon>Desulfomonilales</taxon>
        <taxon>Desulfomonilaceae</taxon>
        <taxon>Desulfomonile</taxon>
    </lineage>
</organism>
<name>I4C4M0_DESTA</name>
<dbReference type="PANTHER" id="PTHR30432:SF1">
    <property type="entry name" value="DNA-BINDING TRANSCRIPTIONAL DUAL REGULATOR MODE"/>
    <property type="match status" value="1"/>
</dbReference>
<dbReference type="InterPro" id="IPR036390">
    <property type="entry name" value="WH_DNA-bd_sf"/>
</dbReference>
<dbReference type="GO" id="GO:0003700">
    <property type="term" value="F:DNA-binding transcription factor activity"/>
    <property type="evidence" value="ECO:0007669"/>
    <property type="project" value="InterPro"/>
</dbReference>
<reference evidence="3" key="1">
    <citation type="submission" date="2012-06" db="EMBL/GenBank/DDBJ databases">
        <title>Complete sequence of chromosome of Desulfomonile tiedjei DSM 6799.</title>
        <authorList>
            <person name="Lucas S."/>
            <person name="Copeland A."/>
            <person name="Lapidus A."/>
            <person name="Glavina del Rio T."/>
            <person name="Dalin E."/>
            <person name="Tice H."/>
            <person name="Bruce D."/>
            <person name="Goodwin L."/>
            <person name="Pitluck S."/>
            <person name="Peters L."/>
            <person name="Ovchinnikova G."/>
            <person name="Zeytun A."/>
            <person name="Lu M."/>
            <person name="Kyrpides N."/>
            <person name="Mavromatis K."/>
            <person name="Ivanova N."/>
            <person name="Brettin T."/>
            <person name="Detter J.C."/>
            <person name="Han C."/>
            <person name="Larimer F."/>
            <person name="Land M."/>
            <person name="Hauser L."/>
            <person name="Markowitz V."/>
            <person name="Cheng J.-F."/>
            <person name="Hugenholtz P."/>
            <person name="Woyke T."/>
            <person name="Wu D."/>
            <person name="Spring S."/>
            <person name="Schroeder M."/>
            <person name="Brambilla E."/>
            <person name="Klenk H.-P."/>
            <person name="Eisen J.A."/>
        </authorList>
    </citation>
    <scope>NUCLEOTIDE SEQUENCE [LARGE SCALE GENOMIC DNA]</scope>
    <source>
        <strain evidence="3">ATCC 49306 / DSM 6799 / DCB-1</strain>
    </source>
</reference>
<protein>
    <submittedName>
        <fullName evidence="2">Molybdenum-binding protein</fullName>
    </submittedName>
</protein>
<dbReference type="InterPro" id="IPR036388">
    <property type="entry name" value="WH-like_DNA-bd_sf"/>
</dbReference>
<evidence type="ECO:0000259" key="1">
    <source>
        <dbReference type="Pfam" id="PF00126"/>
    </source>
</evidence>
<dbReference type="Gene3D" id="1.10.10.10">
    <property type="entry name" value="Winged helix-like DNA-binding domain superfamily/Winged helix DNA-binding domain"/>
    <property type="match status" value="1"/>
</dbReference>
<dbReference type="InterPro" id="IPR000847">
    <property type="entry name" value="LysR_HTH_N"/>
</dbReference>
<sequence length="123" mass="14134">MNLKVKSKVWIENTIGETVIGEGRFKILKAISETGSISKAALKVGQPFRRVWARVKDAETQSGIKLVETSNKGTTLTSEGEKLLRRYAELHRVCNRYANAKFRKLFPKNEYSRRRNVKRKRPA</sequence>
<dbReference type="KEGG" id="dti:Desti_1803"/>
<dbReference type="PANTHER" id="PTHR30432">
    <property type="entry name" value="TRANSCRIPTIONAL REGULATOR MODE"/>
    <property type="match status" value="1"/>
</dbReference>
<accession>I4C4M0</accession>
<dbReference type="Proteomes" id="UP000006055">
    <property type="component" value="Chromosome"/>
</dbReference>
<evidence type="ECO:0000313" key="3">
    <source>
        <dbReference type="Proteomes" id="UP000006055"/>
    </source>
</evidence>
<gene>
    <name evidence="2" type="ordered locus">Desti_1803</name>
</gene>